<sequence>MGLIKWFRREKIRRGARKEIKHARESAPGTRQGQRALARKIEKIRAKANKEIDKHR</sequence>
<accession>A0A8S5QQG9</accession>
<evidence type="ECO:0000256" key="1">
    <source>
        <dbReference type="SAM" id="MobiDB-lite"/>
    </source>
</evidence>
<reference evidence="2" key="1">
    <citation type="journal article" date="2021" name="Proc. Natl. Acad. Sci. U.S.A.">
        <title>A Catalog of Tens of Thousands of Viruses from Human Metagenomes Reveals Hidden Associations with Chronic Diseases.</title>
        <authorList>
            <person name="Tisza M.J."/>
            <person name="Buck C.B."/>
        </authorList>
    </citation>
    <scope>NUCLEOTIDE SEQUENCE</scope>
    <source>
        <strain evidence="2">Ct8LX107</strain>
    </source>
</reference>
<dbReference type="EMBL" id="BK015706">
    <property type="protein sequence ID" value="DAE21059.1"/>
    <property type="molecule type" value="Genomic_DNA"/>
</dbReference>
<protein>
    <submittedName>
        <fullName evidence="2">Uncharacterized protein</fullName>
    </submittedName>
</protein>
<proteinExistence type="predicted"/>
<feature type="region of interest" description="Disordered" evidence="1">
    <location>
        <begin position="17"/>
        <end position="37"/>
    </location>
</feature>
<organism evidence="2">
    <name type="scientific">Siphoviridae sp. ct8LX107</name>
    <dbReference type="NCBI Taxonomy" id="2826169"/>
    <lineage>
        <taxon>Viruses</taxon>
        <taxon>Duplodnaviria</taxon>
        <taxon>Heunggongvirae</taxon>
        <taxon>Uroviricota</taxon>
        <taxon>Caudoviricetes</taxon>
    </lineage>
</organism>
<name>A0A8S5QQG9_9CAUD</name>
<evidence type="ECO:0000313" key="2">
    <source>
        <dbReference type="EMBL" id="DAE21059.1"/>
    </source>
</evidence>